<dbReference type="EMBL" id="FTOE01000002">
    <property type="protein sequence ID" value="SIS57335.1"/>
    <property type="molecule type" value="Genomic_DNA"/>
</dbReference>
<reference evidence="3" key="1">
    <citation type="submission" date="2017-01" db="EMBL/GenBank/DDBJ databases">
        <authorList>
            <person name="Varghese N."/>
            <person name="Submissions S."/>
        </authorList>
    </citation>
    <scope>NUCLEOTIDE SEQUENCE [LARGE SCALE GENOMIC DNA]</scope>
    <source>
        <strain evidence="3">DSM 22306</strain>
    </source>
</reference>
<protein>
    <submittedName>
        <fullName evidence="2">Metallo-beta-lactamase superfamily protein</fullName>
    </submittedName>
</protein>
<dbReference type="SMART" id="SM00849">
    <property type="entry name" value="Lactamase_B"/>
    <property type="match status" value="1"/>
</dbReference>
<keyword evidence="3" id="KW-1185">Reference proteome</keyword>
<gene>
    <name evidence="2" type="ORF">SAMN05421760_102228</name>
</gene>
<dbReference type="OrthoDB" id="5563783at2"/>
<dbReference type="Gene3D" id="3.60.15.10">
    <property type="entry name" value="Ribonuclease Z/Hydroxyacylglutathione hydrolase-like"/>
    <property type="match status" value="1"/>
</dbReference>
<organism evidence="2 3">
    <name type="scientific">Neptunomonas antarctica</name>
    <dbReference type="NCBI Taxonomy" id="619304"/>
    <lineage>
        <taxon>Bacteria</taxon>
        <taxon>Pseudomonadati</taxon>
        <taxon>Pseudomonadota</taxon>
        <taxon>Gammaproteobacteria</taxon>
        <taxon>Oceanospirillales</taxon>
        <taxon>Oceanospirillaceae</taxon>
        <taxon>Neptunomonas</taxon>
    </lineage>
</organism>
<evidence type="ECO:0000313" key="2">
    <source>
        <dbReference type="EMBL" id="SIS57335.1"/>
    </source>
</evidence>
<accession>A0A1N7K6X1</accession>
<dbReference type="RefSeq" id="WP_054342336.1">
    <property type="nucleotide sequence ID" value="NZ_FTOE01000002.1"/>
</dbReference>
<dbReference type="SUPFAM" id="SSF56281">
    <property type="entry name" value="Metallo-hydrolase/oxidoreductase"/>
    <property type="match status" value="1"/>
</dbReference>
<dbReference type="InterPro" id="IPR001279">
    <property type="entry name" value="Metallo-B-lactamas"/>
</dbReference>
<sequence>MKLLHKPNLYCWSVFDEDRNIDFHSYVWVREQGAIVFDPLPLTEHDKKHLLSLGQVSHILISNSDHVRNAVALAAETGARIWGPAEEKDSFPIECSQWLGASENILEGLDVYPLDGSKTAGELAFVVEGDTLITGDLIRAHAGGKLCILPDGKLKDKSKAIASVRQLAAIKGINAVLTGDGWPVFREGSVVLAELVDALP</sequence>
<feature type="domain" description="Metallo-beta-lactamase" evidence="1">
    <location>
        <begin position="23"/>
        <end position="180"/>
    </location>
</feature>
<name>A0A1N7K6X1_9GAMM</name>
<evidence type="ECO:0000313" key="3">
    <source>
        <dbReference type="Proteomes" id="UP000185999"/>
    </source>
</evidence>
<dbReference type="Pfam" id="PF14597">
    <property type="entry name" value="Lactamase_B_5"/>
    <property type="match status" value="1"/>
</dbReference>
<proteinExistence type="predicted"/>
<dbReference type="STRING" id="619304.SAMN05421760_102228"/>
<evidence type="ECO:0000259" key="1">
    <source>
        <dbReference type="SMART" id="SM00849"/>
    </source>
</evidence>
<dbReference type="InterPro" id="IPR036866">
    <property type="entry name" value="RibonucZ/Hydroxyglut_hydro"/>
</dbReference>
<dbReference type="AlphaFoldDB" id="A0A1N7K6X1"/>
<dbReference type="Proteomes" id="UP000185999">
    <property type="component" value="Unassembled WGS sequence"/>
</dbReference>